<dbReference type="AlphaFoldDB" id="A0A6J4UMI4"/>
<dbReference type="GO" id="GO:0005524">
    <property type="term" value="F:ATP binding"/>
    <property type="evidence" value="ECO:0007669"/>
    <property type="project" value="UniProtKB-UniRule"/>
</dbReference>
<comment type="subcellular location">
    <subcellularLocation>
        <location evidence="14">Cell membrane</location>
        <topology evidence="14">Peripheral membrane protein</topology>
    </subcellularLocation>
    <subcellularLocation>
        <location evidence="2">Membrane</location>
        <topology evidence="2">Peripheral membrane protein</topology>
    </subcellularLocation>
</comment>
<dbReference type="PANTHER" id="PTHR48082">
    <property type="entry name" value="ATP SYNTHASE SUBUNIT ALPHA, MITOCHONDRIAL"/>
    <property type="match status" value="1"/>
</dbReference>
<dbReference type="GO" id="GO:0043531">
    <property type="term" value="F:ADP binding"/>
    <property type="evidence" value="ECO:0007669"/>
    <property type="project" value="TreeGrafter"/>
</dbReference>
<evidence type="ECO:0000256" key="4">
    <source>
        <dbReference type="ARBA" id="ARBA00022448"/>
    </source>
</evidence>
<dbReference type="FunFam" id="3.40.50.300:FF:000002">
    <property type="entry name" value="ATP synthase subunit alpha"/>
    <property type="match status" value="1"/>
</dbReference>
<proteinExistence type="inferred from homology"/>
<evidence type="ECO:0000256" key="5">
    <source>
        <dbReference type="ARBA" id="ARBA00022741"/>
    </source>
</evidence>
<dbReference type="Pfam" id="PF00306">
    <property type="entry name" value="ATP-synt_ab_C"/>
    <property type="match status" value="1"/>
</dbReference>
<keyword evidence="14" id="KW-1003">Cell membrane</keyword>
<dbReference type="GO" id="GO:0016787">
    <property type="term" value="F:hydrolase activity"/>
    <property type="evidence" value="ECO:0007669"/>
    <property type="project" value="UniProtKB-KW"/>
</dbReference>
<dbReference type="SUPFAM" id="SSF50615">
    <property type="entry name" value="N-terminal domain of alpha and beta subunits of F1 ATP synthase"/>
    <property type="match status" value="1"/>
</dbReference>
<dbReference type="InterPro" id="IPR027417">
    <property type="entry name" value="P-loop_NTPase"/>
</dbReference>
<dbReference type="PIRSF" id="PIRSF039088">
    <property type="entry name" value="F_ATPase_subunit_alpha"/>
    <property type="match status" value="1"/>
</dbReference>
<dbReference type="InterPro" id="IPR033732">
    <property type="entry name" value="ATP_synth_F1_a_nt-bd_dom"/>
</dbReference>
<dbReference type="CDD" id="cd18113">
    <property type="entry name" value="ATP-synt_F1_alpha_C"/>
    <property type="match status" value="1"/>
</dbReference>
<evidence type="ECO:0000256" key="2">
    <source>
        <dbReference type="ARBA" id="ARBA00004170"/>
    </source>
</evidence>
<dbReference type="InterPro" id="IPR036121">
    <property type="entry name" value="ATPase_F1/V1/A1_a/bsu_N_sf"/>
</dbReference>
<dbReference type="InterPro" id="IPR020003">
    <property type="entry name" value="ATPase_a/bsu_AS"/>
</dbReference>
<protein>
    <recommendedName>
        <fullName evidence="14">ATP synthase subunit alpha</fullName>
        <ecNumber evidence="14">7.1.2.2</ecNumber>
    </recommendedName>
    <alternativeName>
        <fullName evidence="14">ATP synthase F1 sector subunit alpha</fullName>
    </alternativeName>
    <alternativeName>
        <fullName evidence="14">F-ATPase subunit alpha</fullName>
    </alternativeName>
</protein>
<feature type="site" description="Required for activity" evidence="14">
    <location>
        <position position="363"/>
    </location>
</feature>
<dbReference type="CDD" id="cd18116">
    <property type="entry name" value="ATP-synt_F1_alpha_N"/>
    <property type="match status" value="1"/>
</dbReference>
<feature type="domain" description="ATPase F1/V1/A1 complex alpha/beta subunit nucleotide-binding" evidence="16">
    <location>
        <begin position="150"/>
        <end position="365"/>
    </location>
</feature>
<evidence type="ECO:0000256" key="12">
    <source>
        <dbReference type="ARBA" id="ARBA00023310"/>
    </source>
</evidence>
<evidence type="ECO:0000256" key="14">
    <source>
        <dbReference type="HAMAP-Rule" id="MF_01346"/>
    </source>
</evidence>
<evidence type="ECO:0000256" key="3">
    <source>
        <dbReference type="ARBA" id="ARBA00008936"/>
    </source>
</evidence>
<keyword evidence="6 14" id="KW-0375">Hydrogen ion transport</keyword>
<evidence type="ECO:0000256" key="15">
    <source>
        <dbReference type="SAM" id="Coils"/>
    </source>
</evidence>
<feature type="coiled-coil region" evidence="15">
    <location>
        <begin position="463"/>
        <end position="494"/>
    </location>
</feature>
<evidence type="ECO:0000256" key="10">
    <source>
        <dbReference type="ARBA" id="ARBA00023136"/>
    </source>
</evidence>
<dbReference type="InterPro" id="IPR004100">
    <property type="entry name" value="ATPase_F1/V1/A1_a/bsu_N"/>
</dbReference>
<dbReference type="FunFam" id="1.20.150.20:FF:000001">
    <property type="entry name" value="ATP synthase subunit alpha"/>
    <property type="match status" value="1"/>
</dbReference>
<comment type="function">
    <text evidence="1 14">Produces ATP from ADP in the presence of a proton gradient across the membrane. The alpha chain is a regulatory subunit.</text>
</comment>
<comment type="subunit">
    <text evidence="13">F-type ATPases have 2 components, CF(1) - the catalytic core - and CF(0) - the membrane proton channel. CF(1) has five subunits: alpha(3), beta(3), gamma(1), delta(1), epsilon(1). CF(0) has four main subunits: a(1), b(1), b'(1) and c(9-12).</text>
</comment>
<keyword evidence="15" id="KW-0175">Coiled coil</keyword>
<comment type="similarity">
    <text evidence="3 14">Belongs to the ATPase alpha/beta chains family.</text>
</comment>
<dbReference type="EC" id="7.1.2.2" evidence="14"/>
<dbReference type="Gene3D" id="1.20.150.20">
    <property type="entry name" value="ATP synthase alpha/beta chain, C-terminal domain"/>
    <property type="match status" value="1"/>
</dbReference>
<dbReference type="InterPro" id="IPR038376">
    <property type="entry name" value="ATP_synth_asu_C_sf"/>
</dbReference>
<dbReference type="InterPro" id="IPR000194">
    <property type="entry name" value="ATPase_F1/V1/A1_a/bsu_nucl-bd"/>
</dbReference>
<dbReference type="Gene3D" id="3.40.50.300">
    <property type="entry name" value="P-loop containing nucleotide triphosphate hydrolases"/>
    <property type="match status" value="1"/>
</dbReference>
<gene>
    <name evidence="14" type="primary">atpA</name>
    <name evidence="19" type="ORF">AVDCRST_MAG43-1376</name>
</gene>
<dbReference type="InterPro" id="IPR000793">
    <property type="entry name" value="ATP_synth_asu_C"/>
</dbReference>
<dbReference type="Pfam" id="PF00006">
    <property type="entry name" value="ATP-synt_ab"/>
    <property type="match status" value="1"/>
</dbReference>
<dbReference type="InterPro" id="IPR023366">
    <property type="entry name" value="ATP_synth_asu-like_sf"/>
</dbReference>
<dbReference type="SUPFAM" id="SSF47917">
    <property type="entry name" value="C-terminal domain of alpha and beta subunits of F1 ATP synthase"/>
    <property type="match status" value="1"/>
</dbReference>
<evidence type="ECO:0000256" key="13">
    <source>
        <dbReference type="ARBA" id="ARBA00026013"/>
    </source>
</evidence>
<evidence type="ECO:0000256" key="8">
    <source>
        <dbReference type="ARBA" id="ARBA00022967"/>
    </source>
</evidence>
<dbReference type="CDD" id="cd01132">
    <property type="entry name" value="F1-ATPase_alpha_CD"/>
    <property type="match status" value="1"/>
</dbReference>
<comment type="catalytic activity">
    <reaction evidence="14">
        <text>ATP + H2O + 4 H(+)(in) = ADP + phosphate + 5 H(+)(out)</text>
        <dbReference type="Rhea" id="RHEA:57720"/>
        <dbReference type="ChEBI" id="CHEBI:15377"/>
        <dbReference type="ChEBI" id="CHEBI:15378"/>
        <dbReference type="ChEBI" id="CHEBI:30616"/>
        <dbReference type="ChEBI" id="CHEBI:43474"/>
        <dbReference type="ChEBI" id="CHEBI:456216"/>
        <dbReference type="EC" id="7.1.2.2"/>
    </reaction>
</comment>
<evidence type="ECO:0000259" key="17">
    <source>
        <dbReference type="Pfam" id="PF00306"/>
    </source>
</evidence>
<evidence type="ECO:0000256" key="11">
    <source>
        <dbReference type="ARBA" id="ARBA00023196"/>
    </source>
</evidence>
<feature type="domain" description="ATPase F1/V1/A1 complex alpha/beta subunit N-terminal" evidence="18">
    <location>
        <begin position="28"/>
        <end position="93"/>
    </location>
</feature>
<dbReference type="Pfam" id="PF02874">
    <property type="entry name" value="ATP-synt_ab_N"/>
    <property type="match status" value="1"/>
</dbReference>
<keyword evidence="4 14" id="KW-0813">Transport</keyword>
<dbReference type="NCBIfam" id="NF009884">
    <property type="entry name" value="PRK13343.1"/>
    <property type="match status" value="1"/>
</dbReference>
<keyword evidence="19" id="KW-0378">Hydrolase</keyword>
<organism evidence="19">
    <name type="scientific">uncultured Thermomicrobiales bacterium</name>
    <dbReference type="NCBI Taxonomy" id="1645740"/>
    <lineage>
        <taxon>Bacteria</taxon>
        <taxon>Pseudomonadati</taxon>
        <taxon>Thermomicrobiota</taxon>
        <taxon>Thermomicrobia</taxon>
        <taxon>Thermomicrobiales</taxon>
        <taxon>environmental samples</taxon>
    </lineage>
</organism>
<feature type="binding site" evidence="14">
    <location>
        <begin position="170"/>
        <end position="177"/>
    </location>
    <ligand>
        <name>ATP</name>
        <dbReference type="ChEBI" id="CHEBI:30616"/>
    </ligand>
</feature>
<dbReference type="HAMAP" id="MF_01346">
    <property type="entry name" value="ATP_synth_alpha_bact"/>
    <property type="match status" value="1"/>
</dbReference>
<name>A0A6J4UMI4_9BACT</name>
<dbReference type="FunFam" id="2.40.30.20:FF:000001">
    <property type="entry name" value="ATP synthase subunit alpha"/>
    <property type="match status" value="1"/>
</dbReference>
<keyword evidence="7 14" id="KW-0067">ATP-binding</keyword>
<dbReference type="InterPro" id="IPR005294">
    <property type="entry name" value="ATP_synth_F1_asu"/>
</dbReference>
<reference evidence="19" key="1">
    <citation type="submission" date="2020-02" db="EMBL/GenBank/DDBJ databases">
        <authorList>
            <person name="Meier V. D."/>
        </authorList>
    </citation>
    <scope>NUCLEOTIDE SEQUENCE</scope>
    <source>
        <strain evidence="19">AVDCRST_MAG43</strain>
    </source>
</reference>
<keyword evidence="8 14" id="KW-1278">Translocase</keyword>
<dbReference type="SUPFAM" id="SSF52540">
    <property type="entry name" value="P-loop containing nucleoside triphosphate hydrolases"/>
    <property type="match status" value="1"/>
</dbReference>
<dbReference type="PROSITE" id="PS00152">
    <property type="entry name" value="ATPASE_ALPHA_BETA"/>
    <property type="match status" value="1"/>
</dbReference>
<dbReference type="NCBIfam" id="TIGR00962">
    <property type="entry name" value="atpA"/>
    <property type="match status" value="1"/>
</dbReference>
<evidence type="ECO:0000256" key="6">
    <source>
        <dbReference type="ARBA" id="ARBA00022781"/>
    </source>
</evidence>
<dbReference type="GO" id="GO:0005886">
    <property type="term" value="C:plasma membrane"/>
    <property type="evidence" value="ECO:0007669"/>
    <property type="project" value="UniProtKB-SubCell"/>
</dbReference>
<accession>A0A6J4UMI4</accession>
<keyword evidence="10 14" id="KW-0472">Membrane</keyword>
<evidence type="ECO:0000259" key="18">
    <source>
        <dbReference type="Pfam" id="PF02874"/>
    </source>
</evidence>
<keyword evidence="11 14" id="KW-0139">CF(1)</keyword>
<dbReference type="PANTHER" id="PTHR48082:SF2">
    <property type="entry name" value="ATP SYNTHASE SUBUNIT ALPHA, MITOCHONDRIAL"/>
    <property type="match status" value="1"/>
</dbReference>
<dbReference type="GO" id="GO:0045259">
    <property type="term" value="C:proton-transporting ATP synthase complex"/>
    <property type="evidence" value="ECO:0007669"/>
    <property type="project" value="UniProtKB-KW"/>
</dbReference>
<keyword evidence="12 14" id="KW-0066">ATP synthesis</keyword>
<evidence type="ECO:0000313" key="19">
    <source>
        <dbReference type="EMBL" id="CAA9554941.1"/>
    </source>
</evidence>
<evidence type="ECO:0000259" key="16">
    <source>
        <dbReference type="Pfam" id="PF00006"/>
    </source>
</evidence>
<keyword evidence="5 14" id="KW-0547">Nucleotide-binding</keyword>
<dbReference type="Gene3D" id="2.40.30.20">
    <property type="match status" value="1"/>
</dbReference>
<evidence type="ECO:0000256" key="1">
    <source>
        <dbReference type="ARBA" id="ARBA00003784"/>
    </source>
</evidence>
<evidence type="ECO:0000256" key="7">
    <source>
        <dbReference type="ARBA" id="ARBA00022840"/>
    </source>
</evidence>
<sequence length="514" mass="55293">MAVRATEISDLLKQQIQGFSDQATITNVGQVTSVGDGVASVYGLSQAMQSELVEFTKSGTLGLVLNLAEDSVAVIVMGDYTNIEEGDEVRTTGAVASVPVGDALLGRVVNAIGQPIDGKGPIQTNKTREIERIAPGVVKRQDVDTALQTGIKAIDAMTAIGRGQRQLILGDRQTGKSTIGIDAIINQRDSGVLCIYVAIGQKQAQVAQTVRILEEHGALDHTIIVAASASDPAPLQYIAPFAGTAMGEEFMESGRDALIVYDDLTKHAQAYRQVSLLVRRPPGREAYPGDVFYLHSRLLERAARLSDELGGGSLTSLPLIETQAGDISAYIPTNVISITDGQIFLETDLFYAGVRPAINTGLSVSRVGGAAQIKAMRTVAGGLRLDMANYRSLAAFAQFGTSDLDASTRRQIERGQRMTEVLKQRQYSPLPVEEQVAILWAGSAGMLDDVPVEHIREFEGEYLESLRTSHQNLLDRIREEKALSEDLVEALTRATNDFKATHTYVDASAPVAAR</sequence>
<dbReference type="EMBL" id="CADCWI010000073">
    <property type="protein sequence ID" value="CAA9554941.1"/>
    <property type="molecule type" value="Genomic_DNA"/>
</dbReference>
<keyword evidence="9 14" id="KW-0406">Ion transport</keyword>
<evidence type="ECO:0000256" key="9">
    <source>
        <dbReference type="ARBA" id="ARBA00023065"/>
    </source>
</evidence>
<feature type="domain" description="ATP synthase alpha subunit C-terminal" evidence="17">
    <location>
        <begin position="372"/>
        <end position="498"/>
    </location>
</feature>
<dbReference type="GO" id="GO:0046933">
    <property type="term" value="F:proton-transporting ATP synthase activity, rotational mechanism"/>
    <property type="evidence" value="ECO:0007669"/>
    <property type="project" value="UniProtKB-UniRule"/>
</dbReference>